<dbReference type="PRINTS" id="PR00040">
    <property type="entry name" value="HTHMERR"/>
</dbReference>
<dbReference type="SMART" id="SM00422">
    <property type="entry name" value="HTH_MERR"/>
    <property type="match status" value="1"/>
</dbReference>
<proteinExistence type="predicted"/>
<organism evidence="3 4">
    <name type="scientific">Bacteriovorax antarcticus</name>
    <dbReference type="NCBI Taxonomy" id="3088717"/>
    <lineage>
        <taxon>Bacteria</taxon>
        <taxon>Pseudomonadati</taxon>
        <taxon>Bdellovibrionota</taxon>
        <taxon>Bacteriovoracia</taxon>
        <taxon>Bacteriovoracales</taxon>
        <taxon>Bacteriovoracaceae</taxon>
        <taxon>Bacteriovorax</taxon>
    </lineage>
</organism>
<sequence length="139" mass="15909">MLRKEVSTLLDIDSETMRYYENRNLISRPSRLSNGYRSYSEKNIEEIKFIQHCRSLGIGLEEIKVLQDLTKKSSDCSSANSIIEKNLKLIETKIAELSNLQKQLLSLSTRCHTQGPSDDCGIVKSLVEDSHAFKKQHLH</sequence>
<dbReference type="SUPFAM" id="SSF46955">
    <property type="entry name" value="Putative DNA-binding domain"/>
    <property type="match status" value="1"/>
</dbReference>
<accession>A0ABU5VRV5</accession>
<evidence type="ECO:0000313" key="3">
    <source>
        <dbReference type="EMBL" id="MEA9355796.1"/>
    </source>
</evidence>
<evidence type="ECO:0000313" key="4">
    <source>
        <dbReference type="Proteomes" id="UP001302274"/>
    </source>
</evidence>
<protein>
    <submittedName>
        <fullName evidence="3">MerR family transcriptional regulator</fullName>
    </submittedName>
</protein>
<dbReference type="EMBL" id="JAYGJQ010000001">
    <property type="protein sequence ID" value="MEA9355796.1"/>
    <property type="molecule type" value="Genomic_DNA"/>
</dbReference>
<dbReference type="PANTHER" id="PTHR30204">
    <property type="entry name" value="REDOX-CYCLING DRUG-SENSING TRANSCRIPTIONAL ACTIVATOR SOXR"/>
    <property type="match status" value="1"/>
</dbReference>
<feature type="domain" description="HTH merR-type" evidence="2">
    <location>
        <begin position="1"/>
        <end position="69"/>
    </location>
</feature>
<name>A0ABU5VRV5_9BACT</name>
<reference evidence="3 4" key="1">
    <citation type="submission" date="2023-11" db="EMBL/GenBank/DDBJ databases">
        <title>A Novel Polar Bacteriovorax (B. antarcticus) Isolated from the Biocrust in Antarctica.</title>
        <authorList>
            <person name="Mun W."/>
            <person name="Choi S.Y."/>
            <person name="Mitchell R.J."/>
        </authorList>
    </citation>
    <scope>NUCLEOTIDE SEQUENCE [LARGE SCALE GENOMIC DNA]</scope>
    <source>
        <strain evidence="3 4">PP10</strain>
    </source>
</reference>
<gene>
    <name evidence="3" type="ORF">SHI21_06275</name>
</gene>
<dbReference type="InterPro" id="IPR047057">
    <property type="entry name" value="MerR_fam"/>
</dbReference>
<comment type="caution">
    <text evidence="3">The sequence shown here is derived from an EMBL/GenBank/DDBJ whole genome shotgun (WGS) entry which is preliminary data.</text>
</comment>
<dbReference type="PROSITE" id="PS50937">
    <property type="entry name" value="HTH_MERR_2"/>
    <property type="match status" value="1"/>
</dbReference>
<dbReference type="PANTHER" id="PTHR30204:SF92">
    <property type="entry name" value="HTH-TYPE TRANSCRIPTIONAL REGULATOR ZNTR"/>
    <property type="match status" value="1"/>
</dbReference>
<keyword evidence="4" id="KW-1185">Reference proteome</keyword>
<evidence type="ECO:0000259" key="2">
    <source>
        <dbReference type="PROSITE" id="PS50937"/>
    </source>
</evidence>
<dbReference type="RefSeq" id="WP_323575426.1">
    <property type="nucleotide sequence ID" value="NZ_JAYGJQ010000001.1"/>
</dbReference>
<dbReference type="Gene3D" id="1.10.1660.10">
    <property type="match status" value="1"/>
</dbReference>
<dbReference type="Proteomes" id="UP001302274">
    <property type="component" value="Unassembled WGS sequence"/>
</dbReference>
<evidence type="ECO:0000256" key="1">
    <source>
        <dbReference type="ARBA" id="ARBA00023125"/>
    </source>
</evidence>
<dbReference type="Pfam" id="PF13411">
    <property type="entry name" value="MerR_1"/>
    <property type="match status" value="1"/>
</dbReference>
<keyword evidence="1" id="KW-0238">DNA-binding</keyword>
<dbReference type="InterPro" id="IPR000551">
    <property type="entry name" value="MerR-type_HTH_dom"/>
</dbReference>
<dbReference type="InterPro" id="IPR009061">
    <property type="entry name" value="DNA-bd_dom_put_sf"/>
</dbReference>